<accession>A0A5P8PLE5</accession>
<dbReference type="NCBIfam" id="TIGR01543">
    <property type="entry name" value="proheadase_HK97"/>
    <property type="match status" value="1"/>
</dbReference>
<gene>
    <name evidence="7" type="ORF">JIPhKp127_0164</name>
</gene>
<dbReference type="GO" id="GO:0006508">
    <property type="term" value="P:proteolysis"/>
    <property type="evidence" value="ECO:0007669"/>
    <property type="project" value="UniProtKB-KW"/>
</dbReference>
<dbReference type="GO" id="GO:0008233">
    <property type="term" value="F:peptidase activity"/>
    <property type="evidence" value="ECO:0007669"/>
    <property type="project" value="UniProtKB-KW"/>
</dbReference>
<evidence type="ECO:0000256" key="1">
    <source>
        <dbReference type="ARBA" id="ARBA00022612"/>
    </source>
</evidence>
<organism evidence="7 8">
    <name type="scientific">Klebsiella phage JIPh_Kp127</name>
    <dbReference type="NCBI Taxonomy" id="2653645"/>
    <lineage>
        <taxon>Viruses</taxon>
        <taxon>Duplodnaviria</taxon>
        <taxon>Heunggongvirae</taxon>
        <taxon>Uroviricota</taxon>
        <taxon>Caudoviricetes</taxon>
        <taxon>Demerecviridae</taxon>
        <taxon>Sugarlandvirus</taxon>
        <taxon>Sugarlandvirus JIPhKp127</taxon>
    </lineage>
</organism>
<evidence type="ECO:0000256" key="3">
    <source>
        <dbReference type="ARBA" id="ARBA00022801"/>
    </source>
</evidence>
<evidence type="ECO:0000313" key="7">
    <source>
        <dbReference type="EMBL" id="QFR57572.1"/>
    </source>
</evidence>
<evidence type="ECO:0000256" key="4">
    <source>
        <dbReference type="ARBA" id="ARBA00022950"/>
    </source>
</evidence>
<proteinExistence type="predicted"/>
<evidence type="ECO:0000259" key="6">
    <source>
        <dbReference type="Pfam" id="PF04586"/>
    </source>
</evidence>
<keyword evidence="5" id="KW-1273">Viral capsid maturation</keyword>
<name>A0A5P8PLE5_9CAUD</name>
<dbReference type="EMBL" id="MN434096">
    <property type="protein sequence ID" value="QFR57572.1"/>
    <property type="molecule type" value="Genomic_DNA"/>
</dbReference>
<dbReference type="InterPro" id="IPR054613">
    <property type="entry name" value="Peptidase_S78_dom"/>
</dbReference>
<protein>
    <submittedName>
        <fullName evidence="7">Capsid and scaffold protein</fullName>
    </submittedName>
</protein>
<keyword evidence="3" id="KW-0378">Hydrolase</keyword>
<keyword evidence="4" id="KW-0118">Viral capsid assembly</keyword>
<evidence type="ECO:0000313" key="8">
    <source>
        <dbReference type="Proteomes" id="UP000326642"/>
    </source>
</evidence>
<keyword evidence="8" id="KW-1185">Reference proteome</keyword>
<evidence type="ECO:0000256" key="2">
    <source>
        <dbReference type="ARBA" id="ARBA00022670"/>
    </source>
</evidence>
<keyword evidence="2" id="KW-0645">Protease</keyword>
<dbReference type="Pfam" id="PF04586">
    <property type="entry name" value="Peptidase_S78"/>
    <property type="match status" value="1"/>
</dbReference>
<evidence type="ECO:0000256" key="5">
    <source>
        <dbReference type="ARBA" id="ARBA00023045"/>
    </source>
</evidence>
<reference evidence="7 8" key="1">
    <citation type="submission" date="2019-09" db="EMBL/GenBank/DDBJ databases">
        <title>Klebsiella pneumoniae ST258 genomic variability and bacteriophage susceptibility.</title>
        <authorList>
            <person name="Venturini C."/>
            <person name="Ben Zakour N."/>
            <person name="Bowring B."/>
            <person name="Morales S."/>
            <person name="Cole R."/>
            <person name="Kovach Z."/>
            <person name="Branston S."/>
            <person name="Kettle E."/>
            <person name="Thomson N."/>
            <person name="Iredell J."/>
        </authorList>
    </citation>
    <scope>NUCLEOTIDE SEQUENCE [LARGE SCALE GENOMIC DNA]</scope>
</reference>
<sequence length="199" mass="22097">MQNINLNAEIKSVKAVGEGDNPPLKIKGYANTITKDRAGDVILSEAWTTSNALKNFMKNPIMLFGHNHSRPIGKILDLVPTESGLMVEGEVSAADLQIYSLIRDEVLKTFSVGFYIKDAEWDDMTETFIIKDLELLEISVVSVPCNQDSTFSLSKSVNHNDYMELRKSFVKSSQAQPAIEEKNLSELEKLAVALGYIKA</sequence>
<dbReference type="GO" id="GO:0046797">
    <property type="term" value="P:viral procapsid maturation"/>
    <property type="evidence" value="ECO:0007669"/>
    <property type="project" value="UniProtKB-KW"/>
</dbReference>
<keyword evidence="1" id="KW-1188">Viral release from host cell</keyword>
<feature type="domain" description="Prohead serine protease" evidence="6">
    <location>
        <begin position="19"/>
        <end position="155"/>
    </location>
</feature>
<dbReference type="InterPro" id="IPR006433">
    <property type="entry name" value="Prohead_protease"/>
</dbReference>
<dbReference type="Proteomes" id="UP000326642">
    <property type="component" value="Segment"/>
</dbReference>